<organism evidence="1 2">
    <name type="scientific">Xylanibacter ruminicola</name>
    <name type="common">Prevotella ruminicola</name>
    <dbReference type="NCBI Taxonomy" id="839"/>
    <lineage>
        <taxon>Bacteria</taxon>
        <taxon>Pseudomonadati</taxon>
        <taxon>Bacteroidota</taxon>
        <taxon>Bacteroidia</taxon>
        <taxon>Bacteroidales</taxon>
        <taxon>Prevotellaceae</taxon>
        <taxon>Xylanibacter</taxon>
    </lineage>
</organism>
<protein>
    <submittedName>
        <fullName evidence="1">Uncharacterized protein</fullName>
    </submittedName>
</protein>
<dbReference type="AlphaFoldDB" id="A0AA37I1N4"/>
<evidence type="ECO:0000313" key="2">
    <source>
        <dbReference type="Proteomes" id="UP000887097"/>
    </source>
</evidence>
<accession>A0AA37I1N4</accession>
<reference evidence="1" key="1">
    <citation type="submission" date="2021-08" db="EMBL/GenBank/DDBJ databases">
        <title>Prevotella lacticifex sp. nov., isolated from rumen of cow.</title>
        <authorList>
            <person name="Shinkai T."/>
            <person name="Ikeyama N."/>
            <person name="Kumagai M."/>
            <person name="Ohmori H."/>
            <person name="Sakamoto M."/>
            <person name="Ohkuma M."/>
            <person name="Mitsumori M."/>
        </authorList>
    </citation>
    <scope>NUCLEOTIDE SEQUENCE</scope>
    <source>
        <strain evidence="1">JCM 8259</strain>
    </source>
</reference>
<dbReference type="EMBL" id="BPTT01000001">
    <property type="protein sequence ID" value="GJG32859.1"/>
    <property type="molecule type" value="Genomic_DNA"/>
</dbReference>
<sequence>MGNNKNTKETLITTNEGIRLVRRERVVRMPNGKLRHPVDYYDATPGAVEVTPEERERIRIPVYQILI</sequence>
<comment type="caution">
    <text evidence="1">The sequence shown here is derived from an EMBL/GenBank/DDBJ whole genome shotgun (WGS) entry which is preliminary data.</text>
</comment>
<gene>
    <name evidence="1" type="ORF">PRMUPPPA20_09680</name>
</gene>
<proteinExistence type="predicted"/>
<name>A0AA37I1N4_XYLRU</name>
<evidence type="ECO:0000313" key="1">
    <source>
        <dbReference type="EMBL" id="GJG32859.1"/>
    </source>
</evidence>
<dbReference type="Proteomes" id="UP000887097">
    <property type="component" value="Unassembled WGS sequence"/>
</dbReference>